<protein>
    <submittedName>
        <fullName evidence="2">Uncharacterized protein</fullName>
    </submittedName>
</protein>
<feature type="transmembrane region" description="Helical" evidence="1">
    <location>
        <begin position="84"/>
        <end position="111"/>
    </location>
</feature>
<organism evidence="2 3">
    <name type="scientific">Flavobacterium panici</name>
    <dbReference type="NCBI Taxonomy" id="2654843"/>
    <lineage>
        <taxon>Bacteria</taxon>
        <taxon>Pseudomonadati</taxon>
        <taxon>Bacteroidota</taxon>
        <taxon>Flavobacteriia</taxon>
        <taxon>Flavobacteriales</taxon>
        <taxon>Flavobacteriaceae</taxon>
        <taxon>Flavobacterium</taxon>
    </lineage>
</organism>
<feature type="transmembrane region" description="Helical" evidence="1">
    <location>
        <begin position="163"/>
        <end position="184"/>
    </location>
</feature>
<dbReference type="AlphaFoldDB" id="A0A9N8J5T6"/>
<proteinExistence type="predicted"/>
<dbReference type="RefSeq" id="WP_180861554.1">
    <property type="nucleotide sequence ID" value="NZ_CAIJDE010000064.1"/>
</dbReference>
<dbReference type="Proteomes" id="UP000533639">
    <property type="component" value="Unassembled WGS sequence"/>
</dbReference>
<keyword evidence="3" id="KW-1185">Reference proteome</keyword>
<evidence type="ECO:0000256" key="1">
    <source>
        <dbReference type="SAM" id="Phobius"/>
    </source>
</evidence>
<keyword evidence="1" id="KW-0812">Transmembrane</keyword>
<evidence type="ECO:0000313" key="2">
    <source>
        <dbReference type="EMBL" id="CAC9976810.1"/>
    </source>
</evidence>
<dbReference type="EMBL" id="CAIJDE010000064">
    <property type="protein sequence ID" value="CAC9976810.1"/>
    <property type="molecule type" value="Genomic_DNA"/>
</dbReference>
<comment type="caution">
    <text evidence="2">The sequence shown here is derived from an EMBL/GenBank/DDBJ whole genome shotgun (WGS) entry which is preliminary data.</text>
</comment>
<feature type="transmembrane region" description="Helical" evidence="1">
    <location>
        <begin position="190"/>
        <end position="207"/>
    </location>
</feature>
<gene>
    <name evidence="2" type="ORF">FLAPXU55_04538</name>
</gene>
<evidence type="ECO:0000313" key="3">
    <source>
        <dbReference type="Proteomes" id="UP000533639"/>
    </source>
</evidence>
<feature type="transmembrane region" description="Helical" evidence="1">
    <location>
        <begin position="12"/>
        <end position="33"/>
    </location>
</feature>
<feature type="transmembrane region" description="Helical" evidence="1">
    <location>
        <begin position="53"/>
        <end position="72"/>
    </location>
</feature>
<keyword evidence="1" id="KW-1133">Transmembrane helix</keyword>
<name>A0A9N8J5T6_9FLAO</name>
<keyword evidence="1" id="KW-0472">Membrane</keyword>
<accession>A0A9N8J5T6</accession>
<sequence>MSNSTQETSLPKIYNTTALIAYIYAALIIVFAIYKQFFYVDKTWFHGFLANGFAVFSTVIWFGILMVFKLFLNRVLKYGKADSLIIISLVFLAIPIYSLGSVLFSSIPIYFAQEEQGFNSLASFASTSISSAILLILSNIVMIVVTILLGNRIRKINVILKDLFMVLGFSLIILGVGSALQAVSIIDSDFIVFLPKAIVAAVLGYILKATSQMNYAELSSTLKVEINENVNLTKAKVSSQKESEKVEKINVSKKKEAITTGPEVVPYVDINELENKELVLSYFDNLSTDELYRLEVVVAKNYTQNLTDDQKKNLIIQYISERKSYDHNRYAPK</sequence>
<reference evidence="2 3" key="1">
    <citation type="submission" date="2020-06" db="EMBL/GenBank/DDBJ databases">
        <authorList>
            <person name="Criscuolo A."/>
        </authorList>
    </citation>
    <scope>NUCLEOTIDE SEQUENCE [LARGE SCALE GENOMIC DNA]</scope>
    <source>
        <strain evidence="2">PXU-55</strain>
    </source>
</reference>
<feature type="transmembrane region" description="Helical" evidence="1">
    <location>
        <begin position="131"/>
        <end position="151"/>
    </location>
</feature>